<comment type="caution">
    <text evidence="4">The sequence shown here is derived from an EMBL/GenBank/DDBJ whole genome shotgun (WGS) entry which is preliminary data.</text>
</comment>
<dbReference type="Gene3D" id="2.130.10.10">
    <property type="entry name" value="YVTN repeat-like/Quinoprotein amine dehydrogenase"/>
    <property type="match status" value="1"/>
</dbReference>
<feature type="region of interest" description="Disordered" evidence="3">
    <location>
        <begin position="62"/>
        <end position="83"/>
    </location>
</feature>
<keyword evidence="2" id="KW-0853">WD repeat</keyword>
<gene>
    <name evidence="4" type="ORF">CBR_g46444</name>
</gene>
<comment type="similarity">
    <text evidence="1">Belongs to the WD repeat PRL1/PRL2 family.</text>
</comment>
<dbReference type="GO" id="GO:0071011">
    <property type="term" value="C:precatalytic spliceosome"/>
    <property type="evidence" value="ECO:0007669"/>
    <property type="project" value="TreeGrafter"/>
</dbReference>
<dbReference type="GO" id="GO:0071013">
    <property type="term" value="C:catalytic step 2 spliceosome"/>
    <property type="evidence" value="ECO:0007669"/>
    <property type="project" value="TreeGrafter"/>
</dbReference>
<reference evidence="4 5" key="1">
    <citation type="journal article" date="2018" name="Cell">
        <title>The Chara Genome: Secondary Complexity and Implications for Plant Terrestrialization.</title>
        <authorList>
            <person name="Nishiyama T."/>
            <person name="Sakayama H."/>
            <person name="Vries J.D."/>
            <person name="Buschmann H."/>
            <person name="Saint-Marcoux D."/>
            <person name="Ullrich K.K."/>
            <person name="Haas F.B."/>
            <person name="Vanderstraeten L."/>
            <person name="Becker D."/>
            <person name="Lang D."/>
            <person name="Vosolsobe S."/>
            <person name="Rombauts S."/>
            <person name="Wilhelmsson P.K.I."/>
            <person name="Janitza P."/>
            <person name="Kern R."/>
            <person name="Heyl A."/>
            <person name="Rumpler F."/>
            <person name="Villalobos L.I.A.C."/>
            <person name="Clay J.M."/>
            <person name="Skokan R."/>
            <person name="Toyoda A."/>
            <person name="Suzuki Y."/>
            <person name="Kagoshima H."/>
            <person name="Schijlen E."/>
            <person name="Tajeshwar N."/>
            <person name="Catarino B."/>
            <person name="Hetherington A.J."/>
            <person name="Saltykova A."/>
            <person name="Bonnot C."/>
            <person name="Breuninger H."/>
            <person name="Symeonidi A."/>
            <person name="Radhakrishnan G.V."/>
            <person name="Van Nieuwerburgh F."/>
            <person name="Deforce D."/>
            <person name="Chang C."/>
            <person name="Karol K.G."/>
            <person name="Hedrich R."/>
            <person name="Ulvskov P."/>
            <person name="Glockner G."/>
            <person name="Delwiche C.F."/>
            <person name="Petrasek J."/>
            <person name="Van de Peer Y."/>
            <person name="Friml J."/>
            <person name="Beilby M."/>
            <person name="Dolan L."/>
            <person name="Kohara Y."/>
            <person name="Sugano S."/>
            <person name="Fujiyama A."/>
            <person name="Delaux P.-M."/>
            <person name="Quint M."/>
            <person name="TheiBen G."/>
            <person name="Hagemann M."/>
            <person name="Harholt J."/>
            <person name="Dunand C."/>
            <person name="Zachgo S."/>
            <person name="Langdale J."/>
            <person name="Maumus F."/>
            <person name="Straeten D.V.D."/>
            <person name="Gould S.B."/>
            <person name="Rensing S.A."/>
        </authorList>
    </citation>
    <scope>NUCLEOTIDE SEQUENCE [LARGE SCALE GENOMIC DNA]</scope>
    <source>
        <strain evidence="4 5">S276</strain>
    </source>
</reference>
<dbReference type="PROSITE" id="PS50294">
    <property type="entry name" value="WD_REPEATS_REGION"/>
    <property type="match status" value="2"/>
</dbReference>
<protein>
    <submittedName>
        <fullName evidence="4">Uncharacterized protein</fullName>
    </submittedName>
</protein>
<dbReference type="InterPro" id="IPR001680">
    <property type="entry name" value="WD40_rpt"/>
</dbReference>
<dbReference type="Pfam" id="PF00400">
    <property type="entry name" value="WD40"/>
    <property type="match status" value="2"/>
</dbReference>
<evidence type="ECO:0000256" key="3">
    <source>
        <dbReference type="SAM" id="MobiDB-lite"/>
    </source>
</evidence>
<dbReference type="OrthoDB" id="10256122at2759"/>
<dbReference type="STRING" id="69332.A0A388M0R8"/>
<accession>A0A388M0R8</accession>
<dbReference type="GO" id="GO:0000398">
    <property type="term" value="P:mRNA splicing, via spliceosome"/>
    <property type="evidence" value="ECO:0007669"/>
    <property type="project" value="InterPro"/>
</dbReference>
<feature type="repeat" description="WD" evidence="2">
    <location>
        <begin position="262"/>
        <end position="303"/>
    </location>
</feature>
<dbReference type="Proteomes" id="UP000265515">
    <property type="component" value="Unassembled WGS sequence"/>
</dbReference>
<proteinExistence type="inferred from homology"/>
<dbReference type="PANTHER" id="PTHR19923:SF0">
    <property type="entry name" value="PLEIOTROPIC REGULATOR 1"/>
    <property type="match status" value="1"/>
</dbReference>
<evidence type="ECO:0000313" key="4">
    <source>
        <dbReference type="EMBL" id="GBG88073.1"/>
    </source>
</evidence>
<organism evidence="4 5">
    <name type="scientific">Chara braunii</name>
    <name type="common">Braun's stonewort</name>
    <dbReference type="NCBI Taxonomy" id="69332"/>
    <lineage>
        <taxon>Eukaryota</taxon>
        <taxon>Viridiplantae</taxon>
        <taxon>Streptophyta</taxon>
        <taxon>Charophyceae</taxon>
        <taxon>Charales</taxon>
        <taxon>Characeae</taxon>
        <taxon>Chara</taxon>
    </lineage>
</organism>
<dbReference type="Gramene" id="GBG88073">
    <property type="protein sequence ID" value="GBG88073"/>
    <property type="gene ID" value="CBR_g46444"/>
</dbReference>
<dbReference type="InterPro" id="IPR015943">
    <property type="entry name" value="WD40/YVTN_repeat-like_dom_sf"/>
</dbReference>
<dbReference type="GO" id="GO:0000974">
    <property type="term" value="C:Prp19 complex"/>
    <property type="evidence" value="ECO:0007669"/>
    <property type="project" value="TreeGrafter"/>
</dbReference>
<evidence type="ECO:0000256" key="2">
    <source>
        <dbReference type="PROSITE-ProRule" id="PRU00221"/>
    </source>
</evidence>
<evidence type="ECO:0000313" key="5">
    <source>
        <dbReference type="Proteomes" id="UP000265515"/>
    </source>
</evidence>
<evidence type="ECO:0000256" key="1">
    <source>
        <dbReference type="ARBA" id="ARBA00025726"/>
    </source>
</evidence>
<feature type="region of interest" description="Disordered" evidence="3">
    <location>
        <begin position="124"/>
        <end position="147"/>
    </location>
</feature>
<feature type="repeat" description="WD" evidence="2">
    <location>
        <begin position="220"/>
        <end position="261"/>
    </location>
</feature>
<sequence length="398" mass="43507">MPAAMAGIEIEPQSFKKLCLKSLKRTYDLFLDDLIDGERGPRDLKSRNVRIACKILDEYKAVKDMPPPPVPQKEAKAAEGDTQNEGVVRTLVPENANANASVHIDGASAAPAVAGAHPYPNAPGVHLEGGGAAAAATGEAESRTSGQAMQLDTEVGTGDQAPLTPSEGVDASKLVAAGIADYKTAGSLERYMPSAAVLKRLPSKWPKPVWHPPWKNYRVISGHLGWVRSIAFDPGNEWFVTGSADRTIKIWDLATAQLKLTLTGHIEQIRGLAVSSRHPYLFSAGDDKQVKCWDLEYNKRLLADRGMGCRRGYRCGDSRRGEHLRYSCRGGNGGSVITFWGLRCARKMRALWGRKWGKRDRIVGKWAKRDGDGTRTIHETGLEDSRVVMGMLRNGREA</sequence>
<dbReference type="AlphaFoldDB" id="A0A388M0R8"/>
<dbReference type="PANTHER" id="PTHR19923">
    <property type="entry name" value="WD40 REPEAT PROTEINPRL1/PRL2-RELATED"/>
    <property type="match status" value="1"/>
</dbReference>
<dbReference type="InterPro" id="IPR036322">
    <property type="entry name" value="WD40_repeat_dom_sf"/>
</dbReference>
<dbReference type="InterPro" id="IPR045241">
    <property type="entry name" value="Prp46/PLRG1-like"/>
</dbReference>
<dbReference type="PROSITE" id="PS50082">
    <property type="entry name" value="WD_REPEATS_2"/>
    <property type="match status" value="2"/>
</dbReference>
<dbReference type="SMART" id="SM00320">
    <property type="entry name" value="WD40"/>
    <property type="match status" value="2"/>
</dbReference>
<keyword evidence="5" id="KW-1185">Reference proteome</keyword>
<dbReference type="EMBL" id="BFEA01000647">
    <property type="protein sequence ID" value="GBG88073.1"/>
    <property type="molecule type" value="Genomic_DNA"/>
</dbReference>
<dbReference type="SUPFAM" id="SSF50978">
    <property type="entry name" value="WD40 repeat-like"/>
    <property type="match status" value="1"/>
</dbReference>
<name>A0A388M0R8_CHABU</name>